<comment type="caution">
    <text evidence="6">The sequence shown here is derived from an EMBL/GenBank/DDBJ whole genome shotgun (WGS) entry which is preliminary data.</text>
</comment>
<dbReference type="PROSITE" id="PS50188">
    <property type="entry name" value="B302_SPRY"/>
    <property type="match status" value="2"/>
</dbReference>
<organism evidence="6 7">
    <name type="scientific">Blepharisma stoltei</name>
    <dbReference type="NCBI Taxonomy" id="1481888"/>
    <lineage>
        <taxon>Eukaryota</taxon>
        <taxon>Sar</taxon>
        <taxon>Alveolata</taxon>
        <taxon>Ciliophora</taxon>
        <taxon>Postciliodesmatophora</taxon>
        <taxon>Heterotrichea</taxon>
        <taxon>Heterotrichida</taxon>
        <taxon>Blepharismidae</taxon>
        <taxon>Blepharisma</taxon>
    </lineage>
</organism>
<dbReference type="GO" id="GO:0004842">
    <property type="term" value="F:ubiquitin-protein transferase activity"/>
    <property type="evidence" value="ECO:0007669"/>
    <property type="project" value="InterPro"/>
</dbReference>
<proteinExistence type="predicted"/>
<dbReference type="Gene3D" id="2.60.120.290">
    <property type="entry name" value="Spermadhesin, CUB domain"/>
    <property type="match status" value="1"/>
</dbReference>
<dbReference type="Gene3D" id="3.90.1750.10">
    <property type="entry name" value="Hect, E3 ligase catalytic domains"/>
    <property type="match status" value="1"/>
</dbReference>
<feature type="domain" description="B30.2/SPRY" evidence="4">
    <location>
        <begin position="3117"/>
        <end position="3300"/>
    </location>
</feature>
<evidence type="ECO:0000259" key="4">
    <source>
        <dbReference type="PROSITE" id="PS50188"/>
    </source>
</evidence>
<reference evidence="6" key="1">
    <citation type="submission" date="2021-09" db="EMBL/GenBank/DDBJ databases">
        <authorList>
            <consortium name="AG Swart"/>
            <person name="Singh M."/>
            <person name="Singh A."/>
            <person name="Seah K."/>
            <person name="Emmerich C."/>
        </authorList>
    </citation>
    <scope>NUCLEOTIDE SEQUENCE</scope>
    <source>
        <strain evidence="6">ATCC30299</strain>
    </source>
</reference>
<dbReference type="InterPro" id="IPR013320">
    <property type="entry name" value="ConA-like_dom_sf"/>
</dbReference>
<dbReference type="SMART" id="SM00119">
    <property type="entry name" value="HECTc"/>
    <property type="match status" value="1"/>
</dbReference>
<dbReference type="InterPro" id="IPR042469">
    <property type="entry name" value="HECTD3"/>
</dbReference>
<dbReference type="InterPro" id="IPR035983">
    <property type="entry name" value="Hect_E3_ubiquitin_ligase"/>
</dbReference>
<feature type="domain" description="HECT" evidence="5">
    <location>
        <begin position="3711"/>
        <end position="4040"/>
    </location>
</feature>
<dbReference type="CDD" id="cd11709">
    <property type="entry name" value="SPRY"/>
    <property type="match status" value="1"/>
</dbReference>
<feature type="active site" description="Glycyl thioester intermediate" evidence="3">
    <location>
        <position position="4008"/>
    </location>
</feature>
<evidence type="ECO:0008006" key="8">
    <source>
        <dbReference type="Google" id="ProtNLM"/>
    </source>
</evidence>
<gene>
    <name evidence="6" type="ORF">BSTOLATCC_MIC49277</name>
</gene>
<evidence type="ECO:0000256" key="2">
    <source>
        <dbReference type="ARBA" id="ARBA00023157"/>
    </source>
</evidence>
<dbReference type="Proteomes" id="UP001162131">
    <property type="component" value="Unassembled WGS sequence"/>
</dbReference>
<dbReference type="PANTHER" id="PTHR46654">
    <property type="entry name" value="E3 UBIQUITIN-PROTEIN LIGASE HECTD3"/>
    <property type="match status" value="1"/>
</dbReference>
<dbReference type="CDD" id="cd00041">
    <property type="entry name" value="CUB"/>
    <property type="match status" value="1"/>
</dbReference>
<dbReference type="InterPro" id="IPR035914">
    <property type="entry name" value="Sperma_CUB_dom_sf"/>
</dbReference>
<dbReference type="Gene3D" id="3.30.2160.10">
    <property type="entry name" value="Hect, E3 ligase catalytic domain"/>
    <property type="match status" value="1"/>
</dbReference>
<keyword evidence="1 3" id="KW-0833">Ubl conjugation pathway</keyword>
<sequence>MGNSSSEIVSRVEGLDLSAVTKTIHQDLELLDDPSLIFDTGKLLVRADLDDYKVPGFDHTKLKEEDVNTDQEEAMILSLNNYDRLREKHGDAIKNIIEDILRKRGEDANSKEILVKLQCIMRSFEGLLRTEQFRKLKTKNEENKSSATQGTLSTTATAAIKMGLSTLLFLIECVGDLKPEIYQRVIKQASDILSVIPPLSLQTAEPTISESLGEISQFFDSVISNDSEKMKKIDKLSCLAPYFGLCIASGNLSSTLMLALRFLQLDRTDRLRAALESIYQPLTVLKNLGSIAPRWSPTKSGPNTTFSEYNLVVSASAGWTTILGEEEYFSGLYYFEFTIGPYNDSYMLGVVDSKYNNFSAWSDINFSSFSYQSNSSIFDKNNEVYKWESWKEGDKIGIFLNMDDKTVTFYKNGIKEPQEKHGKLPDSVRFYTSLGANSKVQSIFPENIPEEIRDLVEKPNVEFKENKLYRMLESERPTNEYLAIEPSEISAFIINKLAYANIPVLRMLQSKSKNLEMPKKWGISLDLQPLTVDLLDTAFVNFLKLAKTHDYSKISQESCQTALASAQKLIRAHLLASLIHADHGLDLSLRNRIMEHTIQLFSVMPNTKAAEEATLTLSLCFDVFYNDPKEKLSYLMGRLEDMKKGKEQEGVFRALEDRIFLEMAKSEKLFPALDIKDDDHSREIEHFFELLLELASRISQNAISGNAAASGIVKLLETSQSVLMARTAQNNYQGKWLDIFSSYSVKMFNEIDRILKQILSLHPDGKIPDDLTAKLKNTVVANLFESLLYYLMLMNMNLDLLAGVLTSLQNIITTLSAFQPKPKVFVQGTAIQPQVYESSHNYGDNLNTEYLVRVPRAKKYVLSFDPQCKTENGCDYLELWLDQNRGNKFARWEGENFPKQPVEVISPLLFFTFHSDGSVNYWGWKIEIKSYVEANFEAKQWPDTVKDSAVMLLGFISTSLISGTFDSAPDDEKITELLDNPLLKYGISDSALSIVKEPTPISESLFTILTNASMTRRAKRALTASGYPEAIKKRIVRSSSVVVSIGDYAAKYSKAIERPKFSNIPFLQELIEGSERISTAWASLKKKAGVMGPATNIGGAEMDQAERAIFAIYIAFYEATDTVAKIFDSLGDLGATMKYIIKQSNLIRGWAQKHKQKLMDYGKPDTTYTDICKDVVIKCVFLLSAEYKISLNELGVNKVMKNLFSSVAKIQSQATIAKAGSKWKTVKKAVESSSKLKGLLHIQSKTKEPENEDVKEFLRVAEIVTKFLESSIPVEDIAAVIAKRRIRGIARTLGFLSFANLIGQTNKKETCLVKAFSDSLKIKGEKVHYWQGLEGTDPILLHCVQNSFFQVYTALQRELSQQQLDRLKPGDYNHYLTVIDAMSCPLKGIDGHIILEQQFPSTISHLLKWAKGYIGEDEIHRPFKKELCITRLGILAQTDLPENAIKILLEERPNEQSIYLVIDKAGSAKPIIDAKLSSQAIEGYEEATGIFTFRGERKAIYIKRDDEKVNLKYLTEISENLEFIFTDYENLIEPEPEEENKKRLELRLRLSKSSWSLFKELLYSIVGSWVEPNESLKSLIQELFMKVIFSELKFDETLMTLDPEPVILAQLAKGENWIGKSVIPKEIIKNPVQEWLRQFHNETESFENFIVREIINEFVQKADPAMKGVITQDDLQNLKRETVEVLEKYEENKNEKGEYDFFRYLNVLKGLADQFPAEIREYFRQSKLWQYLPNDFYQAAEEYDLENVGKVIQNFIIRLKPAQEDSFMKFLELFANAKQPGVVENVEFECPAEFKDGSGSLDFYVALNGIISNKEKFSNYYQEIEDGISMYNGIPASCKKMTSIITGQIDYISSLLWCIYGSLGSQCLPRLLAREDYFVSLLQLTFCVPSAKVITCGSRILRYIIPTQHSPKTLQPYWDTVSKLLNSKLDIISFLLTKIGNGMTWYENQDSKEISLRWAYEAESFILAFVGVDRWRAEVINVLTRSLEAAAQMVIRGLPLTPVHSGTLFFMASSSKNSDGYGFVPIILSQARLNNCRLPRGVIREFTTPETGKFYSVVEDANATEPLDKIDGIESQVNIKLYDKLNPEEKERLSTATIAFWENLRGSGNVLIKASSDAIANLRSLYIKLNIASMICMLDVLESKETKHPEMEGIINKFINRGNPLSGTSKKIYTKVMNELAKKLQAAPKNQEKKEMTEEEAMTRFTEYSEAEQALVQELMWMNVPAVKILKCFESGINDKEAIINYQEQVSENTVLLYKLGALDDSSFKMKDSSGNSELYQNGLYHFVINNPKGVSERREIKNTLPNTIFHSLPTLCTTITILAAIEGKLLNNKLSCGLKIGDLEVGITTAIGRPHFAINGEPNGEANVSEPLIIRIFAKANGEVTIINDKSGIKSEKVYGNVFNGYRVGEYGMYLDFGGSASLLCLEIYDGKYAGSIQSKIEKAKELEGGERFIKIKTKDQNLDKLRLKLLGLSDEEAEEALANSQDLSSALEYSLNTFGLDTMRNPPLNLDQEIITDIKIFDNVSSVPADYKIVQVYENAQVINFSLPDRKVLAMKKEKFLTGKCCIGLSIGENPGDFTEIGDLSIEDERRNQIFIKTGTAEKKNTPLKDIALIKVTSTYSAVLPFGYALVSDKEGNAINIASKNEKKYYILLGIKSADTLMNCPIYPLKSISNNATSFGLVDQLPSQDSGALKKEEEKSYEEYTVMELYNMLFDIDEMRRLALSKKLLVITLKKYPSMLMNMPGSASLAKLLSYVDSELQNLETPVRTLLKSLDREDFRLKAARECLTILISCIIGKSAGPPLKTITVESLHPYNDGMDVDDVITIPGAKGLKFVFDPQCYTEAGCDPLRFYEKPGRQGELKCLSGQGESCWQSFEVPGDTVYTYFHSDGSVHYWGYKFEVIPIGSGSQAQKDDLKPDAALWMLEKFVENVNTNEELKMLYTPRFLQPLFLFILSSPAVEEKSRALSILKSFIKYPNPTLETIIKLLFSEANELYLSNKLEKSSHPLLQSSVSLLFKAIEVFYTGSQETWFIELNELVSDMKGLTDKDEKLEMFLFDTFKSKIPAIEYLKESSHPYRRQTRSEFIQILGAAFLNIEFDPQSKVESRDSIFFSFDQRAKEPAEKLLSVSSEICTSAGWTETPKGPDIALSNNNKTVTRTSSNGWGCAIFNETYSSGKIRVNLHIDQDGDSAYLYIGVISAVDTNYNLSEYIGSDCTRETWSWKKSGEFHKKGSISAGVEYGASDVVSMLIDIDSQELTFYKNDEEVYKFTGIANAVVPAVCFGGNNQLVSIVSVERVGAGGQATSIAKKKLKVQGDHVYSWFPVNVGYGKDHTWKDYKETATRSDDKRAITQIGDEPAIYDTTPEFNAGKHYIETTICSDGRIGLGFAFKSTVDNRIVAHESSVIIYSNVEGFRIGDVVGAFADFDDGKFKFYKNGKFLVTKRPPFPITEQLENLKFVAVLTSPQQRVMVSETPKLPTDVDNFNINVNTESSCWGYKFKVSPEFRGRSKKLIESFLEFAADDVKTEWNDVYCPKYKRLFKTGAAEQLIIYLDEMTQSKGKDVMALTNEEIDPSEGELIYYPELEKVSKDDMRGLYQILLNFNKRVQESLYLFNLHIESYQSMTELQRVFAGSRCYVFFKIKNGLLKDCLAKTNSDTRGDITIDRPKAARHRDRGDVDTAGQFSVFGQIYRALINRTNREYRNAERVYTVKYRGEASIDAGGPYNETMSNMCNELQSSYLRLLVPCPNNVHNIGENRESWIINPAADTPQDLELFNFLGKLMGCAIRTQNNLNLSLPPLFWKRLFMDPLTIRDLRGSDVCIVQILEILRNPADNQLTPENFAYAYDEKFTTKDSSGREVELIPDGKEKQVTYHNAGEYADLIEKYRLNENPKAYEAIRDGISAVVPIDYLNLFSWKQIEILVCGAANIDIEILKANTDYEGCTATDPHILLFWESLTEMIPKERTLFLKFVWGRSKLPSGRDWKHMKITRYNPPGQVNNYLPISHTCFFTIDLPPYTNKETMKSKLLYAVTHCTDIDLDGTASGGWEEED</sequence>
<keyword evidence="7" id="KW-1185">Reference proteome</keyword>
<dbReference type="PANTHER" id="PTHR46654:SF1">
    <property type="entry name" value="E3 UBIQUITIN-PROTEIN LIGASE HECTD3"/>
    <property type="match status" value="1"/>
</dbReference>
<dbReference type="InterPro" id="IPR043136">
    <property type="entry name" value="B30.2/SPRY_sf"/>
</dbReference>
<accession>A0AAU9JV96</accession>
<dbReference type="Pfam" id="PF00632">
    <property type="entry name" value="HECT"/>
    <property type="match status" value="1"/>
</dbReference>
<dbReference type="Pfam" id="PF00622">
    <property type="entry name" value="SPRY"/>
    <property type="match status" value="2"/>
</dbReference>
<dbReference type="SUPFAM" id="SSF49854">
    <property type="entry name" value="Spermadhesin, CUB domain"/>
    <property type="match status" value="1"/>
</dbReference>
<dbReference type="PROSITE" id="PS50237">
    <property type="entry name" value="HECT"/>
    <property type="match status" value="1"/>
</dbReference>
<dbReference type="InterPro" id="IPR000569">
    <property type="entry name" value="HECT_dom"/>
</dbReference>
<evidence type="ECO:0000256" key="1">
    <source>
        <dbReference type="ARBA" id="ARBA00022786"/>
    </source>
</evidence>
<dbReference type="SUPFAM" id="SSF49899">
    <property type="entry name" value="Concanavalin A-like lectins/glucanases"/>
    <property type="match status" value="3"/>
</dbReference>
<dbReference type="Gene3D" id="2.60.120.920">
    <property type="match status" value="3"/>
</dbReference>
<dbReference type="SUPFAM" id="SSF56204">
    <property type="entry name" value="Hect, E3 ligase catalytic domain"/>
    <property type="match status" value="1"/>
</dbReference>
<dbReference type="EMBL" id="CAJZBQ010000048">
    <property type="protein sequence ID" value="CAG9329653.1"/>
    <property type="molecule type" value="Genomic_DNA"/>
</dbReference>
<evidence type="ECO:0000259" key="5">
    <source>
        <dbReference type="PROSITE" id="PS50237"/>
    </source>
</evidence>
<dbReference type="InterPro" id="IPR003877">
    <property type="entry name" value="SPRY_dom"/>
</dbReference>
<evidence type="ECO:0000313" key="7">
    <source>
        <dbReference type="Proteomes" id="UP001162131"/>
    </source>
</evidence>
<evidence type="ECO:0000313" key="6">
    <source>
        <dbReference type="EMBL" id="CAG9329653.1"/>
    </source>
</evidence>
<dbReference type="Gene3D" id="3.30.2410.10">
    <property type="entry name" value="Hect, E3 ligase catalytic domain"/>
    <property type="match status" value="1"/>
</dbReference>
<evidence type="ECO:0000256" key="3">
    <source>
        <dbReference type="PROSITE-ProRule" id="PRU00104"/>
    </source>
</evidence>
<feature type="domain" description="B30.2/SPRY" evidence="4">
    <location>
        <begin position="273"/>
        <end position="468"/>
    </location>
</feature>
<name>A0AAU9JV96_9CILI</name>
<protein>
    <recommendedName>
        <fullName evidence="8">HECT E3 ubiquitin ligase</fullName>
    </recommendedName>
</protein>
<keyword evidence="2" id="KW-1015">Disulfide bond</keyword>
<dbReference type="InterPro" id="IPR001870">
    <property type="entry name" value="B30.2/SPRY"/>
</dbReference>
<dbReference type="InterPro" id="IPR000859">
    <property type="entry name" value="CUB_dom"/>
</dbReference>